<evidence type="ECO:0000256" key="1">
    <source>
        <dbReference type="SAM" id="Phobius"/>
    </source>
</evidence>
<dbReference type="EMBL" id="CP015163">
    <property type="protein sequence ID" value="AXB44159.1"/>
    <property type="molecule type" value="Genomic_DNA"/>
</dbReference>
<dbReference type="SMART" id="SM00014">
    <property type="entry name" value="acidPPc"/>
    <property type="match status" value="1"/>
</dbReference>
<dbReference type="OrthoDB" id="3699141at2"/>
<keyword evidence="1" id="KW-0812">Transmembrane</keyword>
<sequence>MTAGLKRALRVRWGLFGGLLFLAFTVLGLAVRDRPWGLDLALLWALHGEWLDAPGLVAGVLTNVFGPVLPVALGLGLVFAAVLNYRRGDRATGSVLVRIAVVLVLCRLTSFVFKPLFERDRPREYPDLSYPSGHVVSVASTGFAAVLLCAWLAPQLLRRMTVWALAATVVAAACRVVLSVHWFTDTLGAVLAVGGVGLVSAVALRLLPVLSDRPPAA</sequence>
<feature type="transmembrane region" description="Helical" evidence="1">
    <location>
        <begin position="56"/>
        <end position="83"/>
    </location>
</feature>
<dbReference type="InterPro" id="IPR036938">
    <property type="entry name" value="PAP2/HPO_sf"/>
</dbReference>
<dbReference type="AlphaFoldDB" id="A0A344L7Y5"/>
<evidence type="ECO:0000313" key="4">
    <source>
        <dbReference type="Proteomes" id="UP000250434"/>
    </source>
</evidence>
<name>A0A344L7Y5_9PSEU</name>
<feature type="transmembrane region" description="Helical" evidence="1">
    <location>
        <begin position="189"/>
        <end position="207"/>
    </location>
</feature>
<protein>
    <submittedName>
        <fullName evidence="3">Phosphatidic acid phosphatase</fullName>
    </submittedName>
</protein>
<keyword evidence="1" id="KW-1133">Transmembrane helix</keyword>
<dbReference type="Gene3D" id="1.20.144.10">
    <property type="entry name" value="Phosphatidic acid phosphatase type 2/haloperoxidase"/>
    <property type="match status" value="1"/>
</dbReference>
<organism evidence="3 4">
    <name type="scientific">Amycolatopsis albispora</name>
    <dbReference type="NCBI Taxonomy" id="1804986"/>
    <lineage>
        <taxon>Bacteria</taxon>
        <taxon>Bacillati</taxon>
        <taxon>Actinomycetota</taxon>
        <taxon>Actinomycetes</taxon>
        <taxon>Pseudonocardiales</taxon>
        <taxon>Pseudonocardiaceae</taxon>
        <taxon>Amycolatopsis</taxon>
    </lineage>
</organism>
<dbReference type="RefSeq" id="WP_113693399.1">
    <property type="nucleotide sequence ID" value="NZ_CP015163.1"/>
</dbReference>
<evidence type="ECO:0000259" key="2">
    <source>
        <dbReference type="SMART" id="SM00014"/>
    </source>
</evidence>
<gene>
    <name evidence="3" type="ORF">A4R43_17855</name>
</gene>
<feature type="domain" description="Phosphatidic acid phosphatase type 2/haloperoxidase" evidence="2">
    <location>
        <begin position="96"/>
        <end position="201"/>
    </location>
</feature>
<evidence type="ECO:0000313" key="3">
    <source>
        <dbReference type="EMBL" id="AXB44159.1"/>
    </source>
</evidence>
<feature type="transmembrane region" description="Helical" evidence="1">
    <location>
        <begin position="133"/>
        <end position="153"/>
    </location>
</feature>
<feature type="transmembrane region" description="Helical" evidence="1">
    <location>
        <begin position="160"/>
        <end position="183"/>
    </location>
</feature>
<keyword evidence="1" id="KW-0472">Membrane</keyword>
<proteinExistence type="predicted"/>
<dbReference type="KEGG" id="aab:A4R43_17855"/>
<accession>A0A344L7Y5</accession>
<feature type="transmembrane region" description="Helical" evidence="1">
    <location>
        <begin position="95"/>
        <end position="113"/>
    </location>
</feature>
<dbReference type="Proteomes" id="UP000250434">
    <property type="component" value="Chromosome"/>
</dbReference>
<dbReference type="SUPFAM" id="SSF48317">
    <property type="entry name" value="Acid phosphatase/Vanadium-dependent haloperoxidase"/>
    <property type="match status" value="1"/>
</dbReference>
<dbReference type="Pfam" id="PF01569">
    <property type="entry name" value="PAP2"/>
    <property type="match status" value="1"/>
</dbReference>
<reference evidence="3 4" key="1">
    <citation type="submission" date="2016-04" db="EMBL/GenBank/DDBJ databases">
        <title>Complete genome sequence and analysis of deep-sea sediment isolate, Amycolatopsis sp. WP1.</title>
        <authorList>
            <person name="Wang H."/>
            <person name="Chen S."/>
            <person name="Wu Q."/>
        </authorList>
    </citation>
    <scope>NUCLEOTIDE SEQUENCE [LARGE SCALE GENOMIC DNA]</scope>
    <source>
        <strain evidence="3 4">WP1</strain>
    </source>
</reference>
<keyword evidence="4" id="KW-1185">Reference proteome</keyword>
<dbReference type="InterPro" id="IPR000326">
    <property type="entry name" value="PAP2/HPO"/>
</dbReference>